<reference evidence="1 2" key="1">
    <citation type="submission" date="2024-04" db="EMBL/GenBank/DDBJ databases">
        <authorList>
            <person name="Fracassetti M."/>
        </authorList>
    </citation>
    <scope>NUCLEOTIDE SEQUENCE [LARGE SCALE GENOMIC DNA]</scope>
</reference>
<sequence length="84" mass="9311">MKRFRSKFTVVRCASPLFTSSIYILQLQLINTPPRFCFLLYTHAIASVWIITTSTSTSLIGGKPNDGEGAGNCLLKNEMNIGQK</sequence>
<evidence type="ECO:0000313" key="2">
    <source>
        <dbReference type="Proteomes" id="UP001497516"/>
    </source>
</evidence>
<proteinExistence type="predicted"/>
<dbReference type="Proteomes" id="UP001497516">
    <property type="component" value="Chromosome 7"/>
</dbReference>
<protein>
    <submittedName>
        <fullName evidence="1">Uncharacterized protein</fullName>
    </submittedName>
</protein>
<organism evidence="1 2">
    <name type="scientific">Linum trigynum</name>
    <dbReference type="NCBI Taxonomy" id="586398"/>
    <lineage>
        <taxon>Eukaryota</taxon>
        <taxon>Viridiplantae</taxon>
        <taxon>Streptophyta</taxon>
        <taxon>Embryophyta</taxon>
        <taxon>Tracheophyta</taxon>
        <taxon>Spermatophyta</taxon>
        <taxon>Magnoliopsida</taxon>
        <taxon>eudicotyledons</taxon>
        <taxon>Gunneridae</taxon>
        <taxon>Pentapetalae</taxon>
        <taxon>rosids</taxon>
        <taxon>fabids</taxon>
        <taxon>Malpighiales</taxon>
        <taxon>Linaceae</taxon>
        <taxon>Linum</taxon>
    </lineage>
</organism>
<keyword evidence="2" id="KW-1185">Reference proteome</keyword>
<evidence type="ECO:0000313" key="1">
    <source>
        <dbReference type="EMBL" id="CAL1399222.1"/>
    </source>
</evidence>
<dbReference type="EMBL" id="OZ034820">
    <property type="protein sequence ID" value="CAL1399222.1"/>
    <property type="molecule type" value="Genomic_DNA"/>
</dbReference>
<dbReference type="AlphaFoldDB" id="A0AAV2FMK7"/>
<name>A0AAV2FMK7_9ROSI</name>
<accession>A0AAV2FMK7</accession>
<gene>
    <name evidence="1" type="ORF">LTRI10_LOCUS39414</name>
</gene>